<dbReference type="Gene3D" id="1.10.260.40">
    <property type="entry name" value="lambda repressor-like DNA-binding domains"/>
    <property type="match status" value="1"/>
</dbReference>
<proteinExistence type="predicted"/>
<dbReference type="Proteomes" id="UP000002601">
    <property type="component" value="Chromosome"/>
</dbReference>
<dbReference type="OrthoDB" id="5463646at2"/>
<dbReference type="STRING" id="526222.Desal_1681"/>
<dbReference type="eggNOG" id="ENOG5033C2A">
    <property type="taxonomic scope" value="Bacteria"/>
</dbReference>
<evidence type="ECO:0000259" key="1">
    <source>
        <dbReference type="PROSITE" id="PS50943"/>
    </source>
</evidence>
<evidence type="ECO:0000313" key="2">
    <source>
        <dbReference type="EMBL" id="ACS79743.1"/>
    </source>
</evidence>
<dbReference type="GO" id="GO:0003677">
    <property type="term" value="F:DNA binding"/>
    <property type="evidence" value="ECO:0007669"/>
    <property type="project" value="InterPro"/>
</dbReference>
<dbReference type="RefSeq" id="WP_015851559.1">
    <property type="nucleotide sequence ID" value="NC_012881.1"/>
</dbReference>
<dbReference type="KEGG" id="dsa:Desal_1681"/>
<dbReference type="EMBL" id="CP001649">
    <property type="protein sequence ID" value="ACS79743.1"/>
    <property type="molecule type" value="Genomic_DNA"/>
</dbReference>
<protein>
    <submittedName>
        <fullName evidence="2">Transcriptional regulator, XRE family</fullName>
    </submittedName>
</protein>
<sequence length="230" mass="26222">MKRTASQQLIDRLSRYHKEYRRQLTKQIGQRLKQARTEKKISIAELSRRTSLGTDTLTSYESGMLDSISCSSLYMLASEINVDLSWLISGNNTFSFMHYMNQGYNIAGLKTEIENALNDVELPNSSKKRLSNFLEQLHTSKTPDTIKPFDNPAELVENKDNTASIDNHSELVFAIQDQFHKFSLSLQTILDCLKIAESSGYLPPLPAQWWCSAISRHGQEINIKTNQSEE</sequence>
<dbReference type="AlphaFoldDB" id="C6BT39"/>
<name>C6BT39_MARSD</name>
<organism evidence="2 3">
    <name type="scientific">Maridesulfovibrio salexigens (strain ATCC 14822 / DSM 2638 / NCIMB 8403 / VKM B-1763)</name>
    <name type="common">Desulfovibrio salexigens</name>
    <dbReference type="NCBI Taxonomy" id="526222"/>
    <lineage>
        <taxon>Bacteria</taxon>
        <taxon>Pseudomonadati</taxon>
        <taxon>Thermodesulfobacteriota</taxon>
        <taxon>Desulfovibrionia</taxon>
        <taxon>Desulfovibrionales</taxon>
        <taxon>Desulfovibrionaceae</taxon>
        <taxon>Maridesulfovibrio</taxon>
    </lineage>
</organism>
<dbReference type="InterPro" id="IPR010982">
    <property type="entry name" value="Lambda_DNA-bd_dom_sf"/>
</dbReference>
<evidence type="ECO:0000313" key="3">
    <source>
        <dbReference type="Proteomes" id="UP000002601"/>
    </source>
</evidence>
<feature type="domain" description="HTH cro/C1-type" evidence="1">
    <location>
        <begin position="32"/>
        <end position="87"/>
    </location>
</feature>
<reference evidence="2 3" key="1">
    <citation type="submission" date="2009-06" db="EMBL/GenBank/DDBJ databases">
        <title>Complete sequence of Desulfovibrio salexigens DSM 2638.</title>
        <authorList>
            <consortium name="US DOE Joint Genome Institute"/>
            <person name="Lucas S."/>
            <person name="Copeland A."/>
            <person name="Lapidus A."/>
            <person name="Glavina del Rio T."/>
            <person name="Tice H."/>
            <person name="Bruce D."/>
            <person name="Goodwin L."/>
            <person name="Pitluck S."/>
            <person name="Munk A.C."/>
            <person name="Brettin T."/>
            <person name="Detter J.C."/>
            <person name="Han C."/>
            <person name="Tapia R."/>
            <person name="Larimer F."/>
            <person name="Land M."/>
            <person name="Hauser L."/>
            <person name="Kyrpides N."/>
            <person name="Anderson I."/>
            <person name="Wall J.D."/>
            <person name="Arkin A.P."/>
            <person name="Dehal P."/>
            <person name="Chivian D."/>
            <person name="Giles B."/>
            <person name="Hazen T.C."/>
        </authorList>
    </citation>
    <scope>NUCLEOTIDE SEQUENCE [LARGE SCALE GENOMIC DNA]</scope>
    <source>
        <strain evidence="3">ATCC 14822 / DSM 2638 / NCIMB 8403 / VKM B-1763</strain>
    </source>
</reference>
<dbReference type="SUPFAM" id="SSF47413">
    <property type="entry name" value="lambda repressor-like DNA-binding domains"/>
    <property type="match status" value="1"/>
</dbReference>
<dbReference type="CDD" id="cd00093">
    <property type="entry name" value="HTH_XRE"/>
    <property type="match status" value="1"/>
</dbReference>
<dbReference type="HOGENOM" id="CLU_1203218_0_0_7"/>
<dbReference type="Pfam" id="PF12844">
    <property type="entry name" value="HTH_19"/>
    <property type="match status" value="1"/>
</dbReference>
<dbReference type="InterPro" id="IPR001387">
    <property type="entry name" value="Cro/C1-type_HTH"/>
</dbReference>
<keyword evidence="3" id="KW-1185">Reference proteome</keyword>
<dbReference type="SMART" id="SM00530">
    <property type="entry name" value="HTH_XRE"/>
    <property type="match status" value="1"/>
</dbReference>
<gene>
    <name evidence="2" type="ordered locus">Desal_1681</name>
</gene>
<accession>C6BT39</accession>
<dbReference type="PROSITE" id="PS50943">
    <property type="entry name" value="HTH_CROC1"/>
    <property type="match status" value="1"/>
</dbReference>